<name>A0A4C1TNT4_EUMVA</name>
<reference evidence="1 2" key="1">
    <citation type="journal article" date="2019" name="Commun. Biol.">
        <title>The bagworm genome reveals a unique fibroin gene that provides high tensile strength.</title>
        <authorList>
            <person name="Kono N."/>
            <person name="Nakamura H."/>
            <person name="Ohtoshi R."/>
            <person name="Tomita M."/>
            <person name="Numata K."/>
            <person name="Arakawa K."/>
        </authorList>
    </citation>
    <scope>NUCLEOTIDE SEQUENCE [LARGE SCALE GENOMIC DNA]</scope>
</reference>
<sequence length="78" mass="8649">MTVKINEDSKEAGETMGLLEKKVCLGPRLAAASAWARRQFVARRRLGASCHLLVELRKPYRTMDSITAPAENSCNTKT</sequence>
<gene>
    <name evidence="1" type="ORF">EVAR_80601_1</name>
</gene>
<keyword evidence="2" id="KW-1185">Reference proteome</keyword>
<protein>
    <submittedName>
        <fullName evidence="1">Uncharacterized protein</fullName>
    </submittedName>
</protein>
<dbReference type="Proteomes" id="UP000299102">
    <property type="component" value="Unassembled WGS sequence"/>
</dbReference>
<dbReference type="EMBL" id="BGZK01000071">
    <property type="protein sequence ID" value="GBP15431.1"/>
    <property type="molecule type" value="Genomic_DNA"/>
</dbReference>
<evidence type="ECO:0000313" key="2">
    <source>
        <dbReference type="Proteomes" id="UP000299102"/>
    </source>
</evidence>
<comment type="caution">
    <text evidence="1">The sequence shown here is derived from an EMBL/GenBank/DDBJ whole genome shotgun (WGS) entry which is preliminary data.</text>
</comment>
<proteinExistence type="predicted"/>
<accession>A0A4C1TNT4</accession>
<dbReference type="AlphaFoldDB" id="A0A4C1TNT4"/>
<organism evidence="1 2">
    <name type="scientific">Eumeta variegata</name>
    <name type="common">Bagworm moth</name>
    <name type="synonym">Eumeta japonica</name>
    <dbReference type="NCBI Taxonomy" id="151549"/>
    <lineage>
        <taxon>Eukaryota</taxon>
        <taxon>Metazoa</taxon>
        <taxon>Ecdysozoa</taxon>
        <taxon>Arthropoda</taxon>
        <taxon>Hexapoda</taxon>
        <taxon>Insecta</taxon>
        <taxon>Pterygota</taxon>
        <taxon>Neoptera</taxon>
        <taxon>Endopterygota</taxon>
        <taxon>Lepidoptera</taxon>
        <taxon>Glossata</taxon>
        <taxon>Ditrysia</taxon>
        <taxon>Tineoidea</taxon>
        <taxon>Psychidae</taxon>
        <taxon>Oiketicinae</taxon>
        <taxon>Eumeta</taxon>
    </lineage>
</organism>
<evidence type="ECO:0000313" key="1">
    <source>
        <dbReference type="EMBL" id="GBP15431.1"/>
    </source>
</evidence>